<dbReference type="EMBL" id="KQ030527">
    <property type="protein sequence ID" value="KJZ74270.1"/>
    <property type="molecule type" value="Genomic_DNA"/>
</dbReference>
<dbReference type="InterPro" id="IPR001094">
    <property type="entry name" value="Flavdoxin-like"/>
</dbReference>
<dbReference type="OrthoDB" id="5152852at2759"/>
<evidence type="ECO:0000313" key="2">
    <source>
        <dbReference type="EMBL" id="KJZ74270.1"/>
    </source>
</evidence>
<dbReference type="InterPro" id="IPR008254">
    <property type="entry name" value="Flavodoxin/NO_synth"/>
</dbReference>
<dbReference type="Pfam" id="PF00258">
    <property type="entry name" value="Flavodoxin_1"/>
    <property type="match status" value="1"/>
</dbReference>
<feature type="domain" description="Flavodoxin-like" evidence="1">
    <location>
        <begin position="67"/>
        <end position="140"/>
    </location>
</feature>
<protein>
    <recommendedName>
        <fullName evidence="1">Flavodoxin-like domain-containing protein</fullName>
    </recommendedName>
</protein>
<gene>
    <name evidence="2" type="ORF">HIM_06276</name>
</gene>
<evidence type="ECO:0000313" key="3">
    <source>
        <dbReference type="Proteomes" id="UP000054481"/>
    </source>
</evidence>
<dbReference type="GO" id="GO:0010181">
    <property type="term" value="F:FMN binding"/>
    <property type="evidence" value="ECO:0007669"/>
    <property type="project" value="InterPro"/>
</dbReference>
<dbReference type="PROSITE" id="PS50902">
    <property type="entry name" value="FLAVODOXIN_LIKE"/>
    <property type="match status" value="1"/>
</dbReference>
<dbReference type="InterPro" id="IPR029039">
    <property type="entry name" value="Flavoprotein-like_sf"/>
</dbReference>
<keyword evidence="3" id="KW-1185">Reference proteome</keyword>
<evidence type="ECO:0000259" key="1">
    <source>
        <dbReference type="PROSITE" id="PS50902"/>
    </source>
</evidence>
<dbReference type="Proteomes" id="UP000054481">
    <property type="component" value="Unassembled WGS sequence"/>
</dbReference>
<proteinExistence type="predicted"/>
<name>A0A0F7ZNS7_9HYPO</name>
<dbReference type="PRINTS" id="PR00369">
    <property type="entry name" value="FLAVODOXIN"/>
</dbReference>
<reference evidence="2 3" key="1">
    <citation type="journal article" date="2014" name="Genome Biol. Evol.">
        <title>Comparative genomics and transcriptomics analyses reveal divergent lifestyle features of nematode endoparasitic fungus Hirsutella minnesotensis.</title>
        <authorList>
            <person name="Lai Y."/>
            <person name="Liu K."/>
            <person name="Zhang X."/>
            <person name="Zhang X."/>
            <person name="Li K."/>
            <person name="Wang N."/>
            <person name="Shu C."/>
            <person name="Wu Y."/>
            <person name="Wang C."/>
            <person name="Bushley K.E."/>
            <person name="Xiang M."/>
            <person name="Liu X."/>
        </authorList>
    </citation>
    <scope>NUCLEOTIDE SEQUENCE [LARGE SCALE GENOMIC DNA]</scope>
    <source>
        <strain evidence="2 3">3608</strain>
    </source>
</reference>
<dbReference type="AlphaFoldDB" id="A0A0F7ZNS7"/>
<dbReference type="Gene3D" id="3.40.50.360">
    <property type="match status" value="1"/>
</dbReference>
<sequence>MASLQSKYLRDPARLLAKAAPAILLDATALVAVALASAAYDKDAVAGSGHRVTRNIAQRLAELKKDIVLFWGSQSGTAESFAKRLARNLPQLFNLTAMSADLSDFDPEAIALIPSSKRAIFILATYGEGDRSDNAAQFWD</sequence>
<organism evidence="2 3">
    <name type="scientific">Hirsutella minnesotensis 3608</name>
    <dbReference type="NCBI Taxonomy" id="1043627"/>
    <lineage>
        <taxon>Eukaryota</taxon>
        <taxon>Fungi</taxon>
        <taxon>Dikarya</taxon>
        <taxon>Ascomycota</taxon>
        <taxon>Pezizomycotina</taxon>
        <taxon>Sordariomycetes</taxon>
        <taxon>Hypocreomycetidae</taxon>
        <taxon>Hypocreales</taxon>
        <taxon>Ophiocordycipitaceae</taxon>
        <taxon>Hirsutella</taxon>
    </lineage>
</organism>
<accession>A0A0F7ZNS7</accession>
<dbReference type="SUPFAM" id="SSF52218">
    <property type="entry name" value="Flavoproteins"/>
    <property type="match status" value="1"/>
</dbReference>